<protein>
    <submittedName>
        <fullName evidence="2">Uncharacterized protein</fullName>
    </submittedName>
</protein>
<dbReference type="Proteomes" id="UP001183585">
    <property type="component" value="Unassembled WGS sequence"/>
</dbReference>
<name>A0ABU2CGR4_9MICO</name>
<keyword evidence="3" id="KW-1185">Reference proteome</keyword>
<dbReference type="EMBL" id="JAVDYE010000001">
    <property type="protein sequence ID" value="MDR7380520.1"/>
    <property type="molecule type" value="Genomic_DNA"/>
</dbReference>
<proteinExistence type="predicted"/>
<evidence type="ECO:0000256" key="1">
    <source>
        <dbReference type="SAM" id="MobiDB-lite"/>
    </source>
</evidence>
<reference evidence="2 3" key="1">
    <citation type="submission" date="2023-07" db="EMBL/GenBank/DDBJ databases">
        <title>Sequencing the genomes of 1000 actinobacteria strains.</title>
        <authorList>
            <person name="Klenk H.-P."/>
        </authorList>
    </citation>
    <scope>NUCLEOTIDE SEQUENCE [LARGE SCALE GENOMIC DNA]</scope>
    <source>
        <strain evidence="2 3">DSM 45554</strain>
    </source>
</reference>
<gene>
    <name evidence="2" type="ORF">J2S48_000035</name>
</gene>
<organism evidence="2 3">
    <name type="scientific">Promicromonospora iranensis</name>
    <dbReference type="NCBI Taxonomy" id="1105144"/>
    <lineage>
        <taxon>Bacteria</taxon>
        <taxon>Bacillati</taxon>
        <taxon>Actinomycetota</taxon>
        <taxon>Actinomycetes</taxon>
        <taxon>Micrococcales</taxon>
        <taxon>Promicromonosporaceae</taxon>
        <taxon>Promicromonospora</taxon>
    </lineage>
</organism>
<sequence length="97" mass="10435">MRAGTPRQPLVDTLRSGWREAGEPRDHERRACRGAADASYLYRATASASGYDGPDLARFPGGSVTASLAGDRTAWLERAGARHWLVEGAVVPVLERG</sequence>
<feature type="compositionally biased region" description="Basic and acidic residues" evidence="1">
    <location>
        <begin position="17"/>
        <end position="30"/>
    </location>
</feature>
<evidence type="ECO:0000313" key="3">
    <source>
        <dbReference type="Proteomes" id="UP001183585"/>
    </source>
</evidence>
<comment type="caution">
    <text evidence="2">The sequence shown here is derived from an EMBL/GenBank/DDBJ whole genome shotgun (WGS) entry which is preliminary data.</text>
</comment>
<feature type="region of interest" description="Disordered" evidence="1">
    <location>
        <begin position="1"/>
        <end position="30"/>
    </location>
</feature>
<accession>A0ABU2CGR4</accession>
<evidence type="ECO:0000313" key="2">
    <source>
        <dbReference type="EMBL" id="MDR7380520.1"/>
    </source>
</evidence>